<reference evidence="1 2" key="1">
    <citation type="submission" date="2024-05" db="EMBL/GenBank/DDBJ databases">
        <title>A draft genome resource for the thread blight pathogen Marasmius tenuissimus strain MS-2.</title>
        <authorList>
            <person name="Yulfo-Soto G.E."/>
            <person name="Baruah I.K."/>
            <person name="Amoako-Attah I."/>
            <person name="Bukari Y."/>
            <person name="Meinhardt L.W."/>
            <person name="Bailey B.A."/>
            <person name="Cohen S.P."/>
        </authorList>
    </citation>
    <scope>NUCLEOTIDE SEQUENCE [LARGE SCALE GENOMIC DNA]</scope>
    <source>
        <strain evidence="1 2">MS-2</strain>
    </source>
</reference>
<evidence type="ECO:0000313" key="2">
    <source>
        <dbReference type="Proteomes" id="UP001437256"/>
    </source>
</evidence>
<dbReference type="EMBL" id="JBBXMP010000213">
    <property type="protein sequence ID" value="KAL0059669.1"/>
    <property type="molecule type" value="Genomic_DNA"/>
</dbReference>
<evidence type="ECO:0000313" key="1">
    <source>
        <dbReference type="EMBL" id="KAL0059669.1"/>
    </source>
</evidence>
<comment type="caution">
    <text evidence="1">The sequence shown here is derived from an EMBL/GenBank/DDBJ whole genome shotgun (WGS) entry which is preliminary data.</text>
</comment>
<name>A0ABR2ZFF7_9AGAR</name>
<gene>
    <name evidence="1" type="ORF">AAF712_013572</name>
</gene>
<accession>A0ABR2ZFF7</accession>
<organism evidence="1 2">
    <name type="scientific">Marasmius tenuissimus</name>
    <dbReference type="NCBI Taxonomy" id="585030"/>
    <lineage>
        <taxon>Eukaryota</taxon>
        <taxon>Fungi</taxon>
        <taxon>Dikarya</taxon>
        <taxon>Basidiomycota</taxon>
        <taxon>Agaricomycotina</taxon>
        <taxon>Agaricomycetes</taxon>
        <taxon>Agaricomycetidae</taxon>
        <taxon>Agaricales</taxon>
        <taxon>Marasmiineae</taxon>
        <taxon>Marasmiaceae</taxon>
        <taxon>Marasmius</taxon>
    </lineage>
</organism>
<proteinExistence type="predicted"/>
<keyword evidence="2" id="KW-1185">Reference proteome</keyword>
<sequence>MISPASKKLLEECGIDEEEFQEALNMVKELRIKKKEEQGLAKATVTEATARVAEVEAGMDPIIDNFLVEATTETRSPTTCSPRVCLGLSFTSSTAAPLPINPPLDFAVHMRVMSLVYHPPVRYQLVFLELEHKWPEDWVVERVVHREQEAMFPLSVKTVARNILARIFPDANLPRILQDFDSGGENDVLA</sequence>
<dbReference type="Proteomes" id="UP001437256">
    <property type="component" value="Unassembled WGS sequence"/>
</dbReference>
<protein>
    <submittedName>
        <fullName evidence="1">Uncharacterized protein</fullName>
    </submittedName>
</protein>